<protein>
    <submittedName>
        <fullName evidence="2">Uncharacterized protein</fullName>
    </submittedName>
</protein>
<keyword evidence="1" id="KW-1133">Transmembrane helix</keyword>
<accession>A0A8H6K455</accession>
<proteinExistence type="predicted"/>
<comment type="caution">
    <text evidence="2">The sequence shown here is derived from an EMBL/GenBank/DDBJ whole genome shotgun (WGS) entry which is preliminary data.</text>
</comment>
<reference evidence="2" key="1">
    <citation type="journal article" date="2020" name="Phytopathology">
        <title>Genome Sequence Resources of Colletotrichum truncatum, C. plurivorum, C. musicola, and C. sojae: Four Species Pathogenic to Soybean (Glycine max).</title>
        <authorList>
            <person name="Rogerio F."/>
            <person name="Boufleur T.R."/>
            <person name="Ciampi-Guillardi M."/>
            <person name="Sukno S.A."/>
            <person name="Thon M.R."/>
            <person name="Massola Junior N.S."/>
            <person name="Baroncelli R."/>
        </authorList>
    </citation>
    <scope>NUCLEOTIDE SEQUENCE</scope>
    <source>
        <strain evidence="2">LFN0074</strain>
    </source>
</reference>
<evidence type="ECO:0000313" key="3">
    <source>
        <dbReference type="Proteomes" id="UP000639643"/>
    </source>
</evidence>
<keyword evidence="3" id="KW-1185">Reference proteome</keyword>
<gene>
    <name evidence="2" type="ORF">CMUS01_10391</name>
</gene>
<dbReference type="AlphaFoldDB" id="A0A8H6K455"/>
<evidence type="ECO:0000313" key="2">
    <source>
        <dbReference type="EMBL" id="KAF6824121.1"/>
    </source>
</evidence>
<sequence>MQGVYLISGDGALHPIFESLLRPFGKFLGRDLGDQSKVLEILEALNYQMAFTSAQLDNLENRVPVTENFGAAVAPSRGLPPTRAIVTDNGRRRFVQNSAPTYAILAIISLVLVFYLAILICKATRKFGIRHALVLDEKGLAPDGFNTPSTMALLLRESNAMKYVSPDWKELSIEEFHQQMEGFRFRLG</sequence>
<evidence type="ECO:0000256" key="1">
    <source>
        <dbReference type="SAM" id="Phobius"/>
    </source>
</evidence>
<keyword evidence="1" id="KW-0472">Membrane</keyword>
<feature type="transmembrane region" description="Helical" evidence="1">
    <location>
        <begin position="102"/>
        <end position="121"/>
    </location>
</feature>
<organism evidence="2 3">
    <name type="scientific">Colletotrichum musicola</name>
    <dbReference type="NCBI Taxonomy" id="2175873"/>
    <lineage>
        <taxon>Eukaryota</taxon>
        <taxon>Fungi</taxon>
        <taxon>Dikarya</taxon>
        <taxon>Ascomycota</taxon>
        <taxon>Pezizomycotina</taxon>
        <taxon>Sordariomycetes</taxon>
        <taxon>Hypocreomycetidae</taxon>
        <taxon>Glomerellales</taxon>
        <taxon>Glomerellaceae</taxon>
        <taxon>Colletotrichum</taxon>
        <taxon>Colletotrichum orchidearum species complex</taxon>
    </lineage>
</organism>
<dbReference type="EMBL" id="WIGM01000478">
    <property type="protein sequence ID" value="KAF6824121.1"/>
    <property type="molecule type" value="Genomic_DNA"/>
</dbReference>
<keyword evidence="1" id="KW-0812">Transmembrane</keyword>
<dbReference type="OrthoDB" id="5332281at2759"/>
<name>A0A8H6K455_9PEZI</name>
<dbReference type="Proteomes" id="UP000639643">
    <property type="component" value="Unassembled WGS sequence"/>
</dbReference>